<dbReference type="PANTHER" id="PTHR11365">
    <property type="entry name" value="5-OXOPROLINASE RELATED"/>
    <property type="match status" value="1"/>
</dbReference>
<feature type="domain" description="Hydantoinase B/oxoprolinase" evidence="1">
    <location>
        <begin position="7"/>
        <end position="527"/>
    </location>
</feature>
<evidence type="ECO:0000313" key="3">
    <source>
        <dbReference type="Proteomes" id="UP001549320"/>
    </source>
</evidence>
<evidence type="ECO:0000259" key="1">
    <source>
        <dbReference type="Pfam" id="PF02538"/>
    </source>
</evidence>
<dbReference type="InterPro" id="IPR003692">
    <property type="entry name" value="Hydantoinase_B"/>
</dbReference>
<protein>
    <submittedName>
        <fullName evidence="2">N-methylhydantoinase B</fullName>
        <ecNumber evidence="2">3.5.2.14</ecNumber>
    </submittedName>
</protein>
<name>A0ABV2Q4E2_9BURK</name>
<dbReference type="PANTHER" id="PTHR11365:SF23">
    <property type="entry name" value="HYPOTHETICAL 5-OXOPROLINASE (EUROFUNG)-RELATED"/>
    <property type="match status" value="1"/>
</dbReference>
<reference evidence="2 3" key="1">
    <citation type="submission" date="2024-06" db="EMBL/GenBank/DDBJ databases">
        <title>Sorghum-associated microbial communities from plants grown in Nebraska, USA.</title>
        <authorList>
            <person name="Schachtman D."/>
        </authorList>
    </citation>
    <scope>NUCLEOTIDE SEQUENCE [LARGE SCALE GENOMIC DNA]</scope>
    <source>
        <strain evidence="2 3">2709</strain>
    </source>
</reference>
<gene>
    <name evidence="2" type="ORF">ABIE13_001001</name>
</gene>
<proteinExistence type="predicted"/>
<organism evidence="2 3">
    <name type="scientific">Ottowia thiooxydans</name>
    <dbReference type="NCBI Taxonomy" id="219182"/>
    <lineage>
        <taxon>Bacteria</taxon>
        <taxon>Pseudomonadati</taxon>
        <taxon>Pseudomonadota</taxon>
        <taxon>Betaproteobacteria</taxon>
        <taxon>Burkholderiales</taxon>
        <taxon>Comamonadaceae</taxon>
        <taxon>Ottowia</taxon>
    </lineage>
</organism>
<dbReference type="Proteomes" id="UP001549320">
    <property type="component" value="Unassembled WGS sequence"/>
</dbReference>
<comment type="caution">
    <text evidence="2">The sequence shown here is derived from an EMBL/GenBank/DDBJ whole genome shotgun (WGS) entry which is preliminary data.</text>
</comment>
<keyword evidence="3" id="KW-1185">Reference proteome</keyword>
<dbReference type="EMBL" id="JBEPSH010000002">
    <property type="protein sequence ID" value="MET4575901.1"/>
    <property type="molecule type" value="Genomic_DNA"/>
</dbReference>
<sequence>MTLQSVDPVTLAVVRARIAAIVDETVDVMARTAFSPILNQSRDFSAAIFDADGELLTQAERLPIHLGALRFALLAARERFGEKLADGDTVLLNDPYRGGSHLPDMTLCLPVVVDGVIAFWVVNRAHQGDIGGISPGGYSPSATEIWHEGIRVPPVRLVRAGQLDDELLDLLCLNSRTPADMRGDLLAQLASVQAGAVRLRALADHYGVPCLAACGKAILAAGEAAMRATLAAWPDGVEEGESWLDPLTPGARPPRIHVRVKVAGSEAIVDLRGTDDQVTQFVNSPLANTTAAVSAAFAYVSSGEGRQSGGTMRPVRILTRPGSLVHPNEPAPVTACTTLTAAPIIEAILGALSKIVPDQVIAGFARRFRVAIACQDRTGRNVVWHHFANRGAAGAHAGGDGWSNLGVVQSPGATPSPSVERTEAVFPLHVEQYSLRPNSGGKGLHRGGLGATYAFRYEGVQPGRMTPTGDGVIVPPPGLAGGEPGQPNSVQIRRGDESFELHAVSGTVAILPGDLIVHESAGGGGFGLASDRSAAAIEHDASFGYTCLERVATHG</sequence>
<dbReference type="Pfam" id="PF02538">
    <property type="entry name" value="Hydantoinase_B"/>
    <property type="match status" value="1"/>
</dbReference>
<dbReference type="EC" id="3.5.2.14" evidence="2"/>
<dbReference type="RefSeq" id="WP_354441674.1">
    <property type="nucleotide sequence ID" value="NZ_JBEPSH010000002.1"/>
</dbReference>
<dbReference type="InterPro" id="IPR045079">
    <property type="entry name" value="Oxoprolinase-like"/>
</dbReference>
<dbReference type="GO" id="GO:0047423">
    <property type="term" value="F:N-methylhydantoinase (ATP-hydrolyzing) activity"/>
    <property type="evidence" value="ECO:0007669"/>
    <property type="project" value="UniProtKB-EC"/>
</dbReference>
<evidence type="ECO:0000313" key="2">
    <source>
        <dbReference type="EMBL" id="MET4575901.1"/>
    </source>
</evidence>
<keyword evidence="2" id="KW-0378">Hydrolase</keyword>
<accession>A0ABV2Q4E2</accession>